<keyword evidence="2" id="KW-1185">Reference proteome</keyword>
<comment type="caution">
    <text evidence="1">The sequence shown here is derived from an EMBL/GenBank/DDBJ whole genome shotgun (WGS) entry which is preliminary data.</text>
</comment>
<protein>
    <submittedName>
        <fullName evidence="1">Uncharacterized protein</fullName>
    </submittedName>
</protein>
<dbReference type="AlphaFoldDB" id="A0A8J6MDD7"/>
<dbReference type="EMBL" id="JACOPQ010000008">
    <property type="protein sequence ID" value="MBC5737601.1"/>
    <property type="molecule type" value="Genomic_DNA"/>
</dbReference>
<evidence type="ECO:0000313" key="1">
    <source>
        <dbReference type="EMBL" id="MBC5737601.1"/>
    </source>
</evidence>
<sequence>MPPKGGETQKRSRCITRRKCGVPSIFAFGKDLDAGRIHSARADKINPVSKKMTTPFGVVIFLTRRVKPEVGEKIRRECGVSSIFA</sequence>
<gene>
    <name evidence="1" type="ORF">H8S62_11350</name>
</gene>
<accession>A0A8J6MDD7</accession>
<dbReference type="Proteomes" id="UP000607645">
    <property type="component" value="Unassembled WGS sequence"/>
</dbReference>
<evidence type="ECO:0000313" key="2">
    <source>
        <dbReference type="Proteomes" id="UP000607645"/>
    </source>
</evidence>
<proteinExistence type="predicted"/>
<dbReference type="RefSeq" id="WP_186919407.1">
    <property type="nucleotide sequence ID" value="NZ_JACOPQ010000008.1"/>
</dbReference>
<reference evidence="1" key="1">
    <citation type="submission" date="2020-08" db="EMBL/GenBank/DDBJ databases">
        <title>Genome public.</title>
        <authorList>
            <person name="Liu C."/>
            <person name="Sun Q."/>
        </authorList>
    </citation>
    <scope>NUCLEOTIDE SEQUENCE</scope>
    <source>
        <strain evidence="1">NSJ-52</strain>
    </source>
</reference>
<organism evidence="1 2">
    <name type="scientific">Lawsonibacter faecis</name>
    <dbReference type="NCBI Taxonomy" id="2763052"/>
    <lineage>
        <taxon>Bacteria</taxon>
        <taxon>Bacillati</taxon>
        <taxon>Bacillota</taxon>
        <taxon>Clostridia</taxon>
        <taxon>Eubacteriales</taxon>
        <taxon>Oscillospiraceae</taxon>
        <taxon>Lawsonibacter</taxon>
    </lineage>
</organism>
<name>A0A8J6MDD7_9FIRM</name>